<reference evidence="3" key="1">
    <citation type="submission" date="2019-06" db="EMBL/GenBank/DDBJ databases">
        <authorList>
            <consortium name="Wellcome Sanger Institute Data Sharing"/>
        </authorList>
    </citation>
    <scope>NUCLEOTIDE SEQUENCE [LARGE SCALE GENOMIC DNA]</scope>
</reference>
<organism evidence="3 4">
    <name type="scientific">Myripristis murdjan</name>
    <name type="common">pinecone soldierfish</name>
    <dbReference type="NCBI Taxonomy" id="586833"/>
    <lineage>
        <taxon>Eukaryota</taxon>
        <taxon>Metazoa</taxon>
        <taxon>Chordata</taxon>
        <taxon>Craniata</taxon>
        <taxon>Vertebrata</taxon>
        <taxon>Euteleostomi</taxon>
        <taxon>Actinopterygii</taxon>
        <taxon>Neopterygii</taxon>
        <taxon>Teleostei</taxon>
        <taxon>Neoteleostei</taxon>
        <taxon>Acanthomorphata</taxon>
        <taxon>Holocentriformes</taxon>
        <taxon>Holocentridae</taxon>
        <taxon>Myripristis</taxon>
    </lineage>
</organism>
<dbReference type="GO" id="GO:0000800">
    <property type="term" value="C:lateral element"/>
    <property type="evidence" value="ECO:0007669"/>
    <property type="project" value="TreeGrafter"/>
</dbReference>
<dbReference type="GO" id="GO:0007283">
    <property type="term" value="P:spermatogenesis"/>
    <property type="evidence" value="ECO:0007669"/>
    <property type="project" value="TreeGrafter"/>
</dbReference>
<evidence type="ECO:0000313" key="4">
    <source>
        <dbReference type="Proteomes" id="UP000472263"/>
    </source>
</evidence>
<dbReference type="Proteomes" id="UP000472263">
    <property type="component" value="Chromosome 24"/>
</dbReference>
<comment type="similarity">
    <text evidence="2">Belongs to the MEI4L family.</text>
</comment>
<protein>
    <submittedName>
        <fullName evidence="3">Meiosis-specific, MEI4 homolog (S. cerevisiae)</fullName>
    </submittedName>
</protein>
<dbReference type="GO" id="GO:0042138">
    <property type="term" value="P:meiotic DNA double-strand break formation"/>
    <property type="evidence" value="ECO:0007669"/>
    <property type="project" value="InterPro"/>
</dbReference>
<dbReference type="Pfam" id="PF13971">
    <property type="entry name" value="Mei4"/>
    <property type="match status" value="3"/>
</dbReference>
<sequence length="285" mass="31239">SSGQADWLMKKARLALAVAVIKNKPPGQSGREHAEALAGQLRSLDEGWRSRAQGLQQEVLRLRQELLLAKMTPSTRSTREAELVILRINLSMLLHMQFLQSLCGLRWAEGKDGGLEAAWLSSDEHAGSVLVDSVCQLLDSVVAACRDAPPLPPSALLLQACQVAARASDLCCSQNQPSAKILKKLKIVKSQYSQPQLQVEEKLTECLIILGTSGLSKSFLIRQVLSQISGLADQLWKACQKSEVPEQEAFLGQLEHHILHLSNEFPLFALYMWRIGGLLSTSATA</sequence>
<proteinExistence type="inferred from homology"/>
<keyword evidence="4" id="KW-1185">Reference proteome</keyword>
<name>A0A667YZW8_9TELE</name>
<accession>A0A667YZW8</accession>
<dbReference type="GO" id="GO:0006310">
    <property type="term" value="P:DNA recombination"/>
    <property type="evidence" value="ECO:0007669"/>
    <property type="project" value="InterPro"/>
</dbReference>
<reference evidence="3" key="2">
    <citation type="submission" date="2025-08" db="UniProtKB">
        <authorList>
            <consortium name="Ensembl"/>
        </authorList>
    </citation>
    <scope>IDENTIFICATION</scope>
</reference>
<evidence type="ECO:0000256" key="1">
    <source>
        <dbReference type="ARBA" id="ARBA00023254"/>
    </source>
</evidence>
<keyword evidence="1" id="KW-0469">Meiosis</keyword>
<reference evidence="3" key="3">
    <citation type="submission" date="2025-09" db="UniProtKB">
        <authorList>
            <consortium name="Ensembl"/>
        </authorList>
    </citation>
    <scope>IDENTIFICATION</scope>
</reference>
<dbReference type="InterPro" id="IPR025888">
    <property type="entry name" value="MEI4"/>
</dbReference>
<dbReference type="GeneTree" id="ENSGT00390000013856"/>
<dbReference type="PANTHER" id="PTHR28575:SF1">
    <property type="entry name" value="MEIOSIS-SPECIFIC PROTEIN MEI4"/>
    <property type="match status" value="1"/>
</dbReference>
<dbReference type="InParanoid" id="A0A667YZW8"/>
<dbReference type="AlphaFoldDB" id="A0A667YZW8"/>
<dbReference type="PANTHER" id="PTHR28575">
    <property type="entry name" value="MEIOSIS-SPECIFIC PROTEIN MEI4"/>
    <property type="match status" value="1"/>
</dbReference>
<dbReference type="GO" id="GO:0007129">
    <property type="term" value="P:homologous chromosome pairing at meiosis"/>
    <property type="evidence" value="ECO:0007669"/>
    <property type="project" value="TreeGrafter"/>
</dbReference>
<dbReference type="Ensembl" id="ENSMMDT00005030024.1">
    <property type="protein sequence ID" value="ENSMMDP00005029334.1"/>
    <property type="gene ID" value="ENSMMDG00005013960.1"/>
</dbReference>
<dbReference type="GO" id="GO:0048477">
    <property type="term" value="P:oogenesis"/>
    <property type="evidence" value="ECO:0007669"/>
    <property type="project" value="TreeGrafter"/>
</dbReference>
<dbReference type="FunCoup" id="A0A667YZW8">
    <property type="interactions" value="756"/>
</dbReference>
<evidence type="ECO:0000313" key="3">
    <source>
        <dbReference type="Ensembl" id="ENSMMDP00005029334.1"/>
    </source>
</evidence>
<evidence type="ECO:0000256" key="2">
    <source>
        <dbReference type="ARBA" id="ARBA00093453"/>
    </source>
</evidence>